<protein>
    <submittedName>
        <fullName evidence="4">Uncharacterized protein</fullName>
    </submittedName>
</protein>
<dbReference type="Proteomes" id="UP000030744">
    <property type="component" value="Unassembled WGS sequence"/>
</dbReference>
<feature type="transmembrane region" description="Helical" evidence="2">
    <location>
        <begin position="64"/>
        <end position="86"/>
    </location>
</feature>
<organism evidence="4 5">
    <name type="scientific">Eimeria mitis</name>
    <dbReference type="NCBI Taxonomy" id="44415"/>
    <lineage>
        <taxon>Eukaryota</taxon>
        <taxon>Sar</taxon>
        <taxon>Alveolata</taxon>
        <taxon>Apicomplexa</taxon>
        <taxon>Conoidasida</taxon>
        <taxon>Coccidia</taxon>
        <taxon>Eucoccidiorida</taxon>
        <taxon>Eimeriorina</taxon>
        <taxon>Eimeriidae</taxon>
        <taxon>Eimeria</taxon>
    </lineage>
</organism>
<evidence type="ECO:0000313" key="4">
    <source>
        <dbReference type="EMBL" id="CDJ30388.1"/>
    </source>
</evidence>
<reference evidence="4" key="2">
    <citation type="submission" date="2013-10" db="EMBL/GenBank/DDBJ databases">
        <authorList>
            <person name="Aslett M."/>
        </authorList>
    </citation>
    <scope>NUCLEOTIDE SEQUENCE [LARGE SCALE GENOMIC DNA]</scope>
    <source>
        <strain evidence="4">Houghton</strain>
    </source>
</reference>
<dbReference type="RefSeq" id="XP_013352955.1">
    <property type="nucleotide sequence ID" value="XM_013497501.1"/>
</dbReference>
<evidence type="ECO:0000256" key="2">
    <source>
        <dbReference type="SAM" id="Phobius"/>
    </source>
</evidence>
<feature type="region of interest" description="Disordered" evidence="1">
    <location>
        <begin position="319"/>
        <end position="353"/>
    </location>
</feature>
<keyword evidence="5" id="KW-1185">Reference proteome</keyword>
<dbReference type="OrthoDB" id="348302at2759"/>
<evidence type="ECO:0000256" key="1">
    <source>
        <dbReference type="SAM" id="MobiDB-lite"/>
    </source>
</evidence>
<gene>
    <name evidence="4" type="ORF">EMH_0006270</name>
</gene>
<evidence type="ECO:0000313" key="5">
    <source>
        <dbReference type="Proteomes" id="UP000030744"/>
    </source>
</evidence>
<feature type="signal peptide" evidence="3">
    <location>
        <begin position="1"/>
        <end position="22"/>
    </location>
</feature>
<dbReference type="AlphaFoldDB" id="U6K3R2"/>
<feature type="chain" id="PRO_5004672515" evidence="3">
    <location>
        <begin position="23"/>
        <end position="448"/>
    </location>
</feature>
<dbReference type="EMBL" id="HG682490">
    <property type="protein sequence ID" value="CDJ30388.1"/>
    <property type="molecule type" value="Genomic_DNA"/>
</dbReference>
<keyword evidence="2" id="KW-0472">Membrane</keyword>
<dbReference type="GeneID" id="25375643"/>
<dbReference type="VEuPathDB" id="ToxoDB:EMH_0006270"/>
<sequence>MGVNRLAPLLLRVFGFLHSALHLPVLLKRLKSVQHGVSSDGGSRGGGSGGWWSFGLEWDIAVPLLRYFLSFLPFLLLLLSSLLLLLTSRSSRSGTVSAATEAAKTVSQARGNSSDAAYAALLLLLPASCSKESKSSGKRSVMLLLLILATAAIAATLAATAADSLKAAGCEAPLAFEGFSGLQQEQQQGTRIQRGLYSILEGLRQLPTEWESMAPAAIAAARGYATPYPTAPDAAPAAPAASTAVSDIEVLLQEGAAAAKQLKKSWLGAQYVLLLQTETNVPPPQEQQQQLLHGDTLWRRSKRFLSSVLPLRRLERCKDSADSSSSSGNSNILSQEANSKDSGGECGASEHFSFTPIPVHDPSSFNTAHFQKGKLQFAVTSGKQQQGLLRCMRAVELAAVASAIGDALDGALKHHVLMQQFVDGALDPHQLEQQKKQLLQMQHSLMAL</sequence>
<reference evidence="4" key="1">
    <citation type="submission" date="2013-10" db="EMBL/GenBank/DDBJ databases">
        <title>Genomic analysis of the causative agents of coccidiosis in chickens.</title>
        <authorList>
            <person name="Reid A.J."/>
            <person name="Blake D."/>
            <person name="Billington K."/>
            <person name="Browne H."/>
            <person name="Dunn M."/>
            <person name="Hung S."/>
            <person name="Kawahara F."/>
            <person name="Miranda-Saavedra D."/>
            <person name="Mourier T."/>
            <person name="Nagra H."/>
            <person name="Otto T.D."/>
            <person name="Rawlings N."/>
            <person name="Sanchez A."/>
            <person name="Sanders M."/>
            <person name="Subramaniam C."/>
            <person name="Tay Y."/>
            <person name="Dear P."/>
            <person name="Doerig C."/>
            <person name="Gruber A."/>
            <person name="Parkinson J."/>
            <person name="Shirley M."/>
            <person name="Wan K.L."/>
            <person name="Berriman M."/>
            <person name="Tomley F."/>
            <person name="Pain A."/>
        </authorList>
    </citation>
    <scope>NUCLEOTIDE SEQUENCE [LARGE SCALE GENOMIC DNA]</scope>
    <source>
        <strain evidence="4">Houghton</strain>
    </source>
</reference>
<accession>U6K3R2</accession>
<keyword evidence="2" id="KW-0812">Transmembrane</keyword>
<proteinExistence type="predicted"/>
<feature type="transmembrane region" description="Helical" evidence="2">
    <location>
        <begin position="141"/>
        <end position="162"/>
    </location>
</feature>
<keyword evidence="2" id="KW-1133">Transmembrane helix</keyword>
<name>U6K3R2_9EIME</name>
<keyword evidence="3" id="KW-0732">Signal</keyword>
<evidence type="ECO:0000256" key="3">
    <source>
        <dbReference type="SAM" id="SignalP"/>
    </source>
</evidence>
<feature type="compositionally biased region" description="Low complexity" evidence="1">
    <location>
        <begin position="322"/>
        <end position="334"/>
    </location>
</feature>